<accession>A0A0T6BIA3</accession>
<dbReference type="RefSeq" id="WP_048354131.1">
    <property type="nucleotide sequence ID" value="NZ_JARRTL010000027.1"/>
</dbReference>
<organism evidence="2 4">
    <name type="scientific">Bacillus glycinifermentans</name>
    <dbReference type="NCBI Taxonomy" id="1664069"/>
    <lineage>
        <taxon>Bacteria</taxon>
        <taxon>Bacillati</taxon>
        <taxon>Bacillota</taxon>
        <taxon>Bacilli</taxon>
        <taxon>Bacillales</taxon>
        <taxon>Bacillaceae</taxon>
        <taxon>Bacillus</taxon>
    </lineage>
</organism>
<evidence type="ECO:0000313" key="5">
    <source>
        <dbReference type="Proteomes" id="UP001341297"/>
    </source>
</evidence>
<keyword evidence="5" id="KW-1185">Reference proteome</keyword>
<reference evidence="3 5" key="3">
    <citation type="submission" date="2023-03" db="EMBL/GenBank/DDBJ databases">
        <title>Agriculturally important microbes genome sequencing.</title>
        <authorList>
            <person name="Dunlap C."/>
        </authorList>
    </citation>
    <scope>NUCLEOTIDE SEQUENCE [LARGE SCALE GENOMIC DNA]</scope>
    <source>
        <strain evidence="3 5">CBP-3203</strain>
    </source>
</reference>
<evidence type="ECO:0000313" key="4">
    <source>
        <dbReference type="Proteomes" id="UP000036168"/>
    </source>
</evidence>
<dbReference type="OrthoDB" id="2942451at2"/>
<gene>
    <name evidence="2" type="ORF">AB447_208985</name>
    <name evidence="3" type="ORF">P8828_20505</name>
</gene>
<dbReference type="Proteomes" id="UP001341297">
    <property type="component" value="Unassembled WGS sequence"/>
</dbReference>
<feature type="signal peptide" evidence="1">
    <location>
        <begin position="1"/>
        <end position="20"/>
    </location>
</feature>
<proteinExistence type="predicted"/>
<dbReference type="Proteomes" id="UP000036168">
    <property type="component" value="Unassembled WGS sequence"/>
</dbReference>
<dbReference type="AlphaFoldDB" id="A0A0T6BIA3"/>
<comment type="caution">
    <text evidence="2">The sequence shown here is derived from an EMBL/GenBank/DDBJ whole genome shotgun (WGS) entry which is preliminary data.</text>
</comment>
<keyword evidence="1" id="KW-0732">Signal</keyword>
<name>A0A0T6BIA3_9BACI</name>
<dbReference type="EMBL" id="JARRTL010000027">
    <property type="protein sequence ID" value="MEC0487139.1"/>
    <property type="molecule type" value="Genomic_DNA"/>
</dbReference>
<evidence type="ECO:0000313" key="2">
    <source>
        <dbReference type="EMBL" id="KRT87092.1"/>
    </source>
</evidence>
<sequence>MKKKTIKLLLVLMVAIGSFASIGFVSSDIAHAKDSTLKYKSGILVHREGKLKYKKPTYSNTFGYYQIGTIFTSITTYRSGKVKATLQYKTKKGWKNYKTYYVTKKGSKYFHEKSYLSLKTKFRFKFENIGSKKAIPYNFMSNSRLKFSQAEEKAYADLNPAKTKETIRKTKFGVDVSRQGNLFYKKAVYTNTFGYGYAYKMNGVVTGSPGTSIWPQRSGKIKATLQYKSKKGWKDYKTFYVTKKGITFFKVNVRNLDFNTKFRYKLENIGSKNPIPYIFSSTTPYKY</sequence>
<evidence type="ECO:0000313" key="3">
    <source>
        <dbReference type="EMBL" id="MEC0487139.1"/>
    </source>
</evidence>
<protein>
    <submittedName>
        <fullName evidence="2">Uncharacterized protein</fullName>
    </submittedName>
</protein>
<dbReference type="EMBL" id="LECW02000082">
    <property type="protein sequence ID" value="KRT87092.1"/>
    <property type="molecule type" value="Genomic_DNA"/>
</dbReference>
<evidence type="ECO:0000256" key="1">
    <source>
        <dbReference type="SAM" id="SignalP"/>
    </source>
</evidence>
<feature type="chain" id="PRO_5038412104" evidence="1">
    <location>
        <begin position="21"/>
        <end position="287"/>
    </location>
</feature>
<reference evidence="2" key="2">
    <citation type="submission" date="2015-10" db="EMBL/GenBank/DDBJ databases">
        <authorList>
            <person name="Gilbert D.G."/>
        </authorList>
    </citation>
    <scope>NUCLEOTIDE SEQUENCE</scope>
    <source>
        <strain evidence="2">GO-13</strain>
    </source>
</reference>
<reference evidence="2 4" key="1">
    <citation type="journal article" date="2015" name="Int. J. Syst. Evol. Microbiol.">
        <title>Bacillus glycinifermentans sp. nov., isolated from fermented soybean paste.</title>
        <authorList>
            <person name="Kim S.J."/>
            <person name="Dunlap C.A."/>
            <person name="Kwon S.W."/>
            <person name="Rooney A.P."/>
        </authorList>
    </citation>
    <scope>NUCLEOTIDE SEQUENCE [LARGE SCALE GENOMIC DNA]</scope>
    <source>
        <strain evidence="2 4">GO-13</strain>
    </source>
</reference>